<comment type="caution">
    <text evidence="2">The sequence shown here is derived from an EMBL/GenBank/DDBJ whole genome shotgun (WGS) entry which is preliminary data.</text>
</comment>
<reference evidence="2 3" key="1">
    <citation type="journal article" date="2021" name="Int. J. Syst. Evol. Microbiol.">
        <title>Salipiger mangrovisoli sp. nov., isolated from mangrove soil and the proposal for the reclassification of Paraphaeobacter pallidus as Salipiger pallidus comb. nov.</title>
        <authorList>
            <person name="Du J."/>
            <person name="Liu Y."/>
            <person name="Pei T."/>
            <person name="Deng M.R."/>
            <person name="Zhu H."/>
        </authorList>
    </citation>
    <scope>NUCLEOTIDE SEQUENCE [LARGE SCALE GENOMIC DNA]</scope>
    <source>
        <strain evidence="2 3">6D45A</strain>
    </source>
</reference>
<name>A0ABR9XC28_9RHOB</name>
<protein>
    <submittedName>
        <fullName evidence="2">Uncharacterized protein</fullName>
    </submittedName>
</protein>
<keyword evidence="3" id="KW-1185">Reference proteome</keyword>
<evidence type="ECO:0000313" key="2">
    <source>
        <dbReference type="EMBL" id="MBE9640955.1"/>
    </source>
</evidence>
<accession>A0ABR9XC28</accession>
<feature type="region of interest" description="Disordered" evidence="1">
    <location>
        <begin position="1"/>
        <end position="21"/>
    </location>
</feature>
<dbReference type="EMBL" id="JADFFK010000069">
    <property type="protein sequence ID" value="MBE9640955.1"/>
    <property type="molecule type" value="Genomic_DNA"/>
</dbReference>
<feature type="compositionally biased region" description="Basic and acidic residues" evidence="1">
    <location>
        <begin position="10"/>
        <end position="21"/>
    </location>
</feature>
<evidence type="ECO:0000313" key="3">
    <source>
        <dbReference type="Proteomes" id="UP000607796"/>
    </source>
</evidence>
<sequence length="77" mass="8701">MIRAVLPPSSDRDHLAKRADPARLSDRARRDAIFRPEIRCVFEEHWQVCGLRSIVGWRASTSAQTGFVLDALRQGSP</sequence>
<organism evidence="2 3">
    <name type="scientific">Salipiger mangrovisoli</name>
    <dbReference type="NCBI Taxonomy" id="2865933"/>
    <lineage>
        <taxon>Bacteria</taxon>
        <taxon>Pseudomonadati</taxon>
        <taxon>Pseudomonadota</taxon>
        <taxon>Alphaproteobacteria</taxon>
        <taxon>Rhodobacterales</taxon>
        <taxon>Roseobacteraceae</taxon>
        <taxon>Salipiger</taxon>
    </lineage>
</organism>
<dbReference type="Proteomes" id="UP000607796">
    <property type="component" value="Unassembled WGS sequence"/>
</dbReference>
<evidence type="ECO:0000256" key="1">
    <source>
        <dbReference type="SAM" id="MobiDB-lite"/>
    </source>
</evidence>
<proteinExistence type="predicted"/>
<gene>
    <name evidence="2" type="ORF">IQ782_29385</name>
</gene>